<dbReference type="InterPro" id="IPR036397">
    <property type="entry name" value="RNaseH_sf"/>
</dbReference>
<sequence>MFSALPETITRLKIKEGVDLWRDVPLHDAGTFVYEHRSGDLWTFLPAPIANLLFANVLTEEATVISLAEADSDIVLHRKTAWLIRKHFEQHIRSFEKDGLVVEKTTKGHPAKRAYFQSRNKDNRTIVYDTPRRKGIRRDVVKKRGDDGKPWFECEGFGYEVVRLGNGWGVRIKPFYMFTKQDGITPLPGYMRTSRATRRIRFDRNTNVESDLVFWGRFLSQGGQTINIGDENVPDLVLEGNFYTQDVTEEGWWIMTIQMKIDVLREPRIEFSNAKTDIDPRRGLPKNGPSDNTGLRQIKLGFVGLSEDIDAAVAWLSRFGTFIPAKENNSARFRNWPGLEKALNAKFIMEKRHRRIVSSSKYDQLFRDALKGQKFGELVELFEYEVSSLYGDEAPDCIILCIKPELGDLRVMNPGLSPEERRALEFLRAEEESDQLALFQPSPDELEAASALYTMADDLLFRTFYRALKAKIMSDGQAVPIQVVRRDTIERPDDKGQSQATRVWNAAVSIYYKSKGIPWRPADLPKNVCFVGISFHHMKKRGGHLVYASVAQAYSTDIEPYAIKGASIDHDQKRDRQPYLNQAQARQLLEQILEGYERRAGVTPDRVVIHKTTNYQPEEEQGFRTAAKDRVANCDLIWLRNTSFRVVRKGAEEPWRGTLCSLDGHSYLFTSGYIPWWNEFPGMHIPAPLEIGSCGETDIRARAEEVLALTKMNWNSSDGITRFPITLLFARRVGELMCELSDNATPNPSYRFYI</sequence>
<dbReference type="CDD" id="cd04659">
    <property type="entry name" value="Piwi_piwi-like_ProArk"/>
    <property type="match status" value="1"/>
</dbReference>
<evidence type="ECO:0008006" key="3">
    <source>
        <dbReference type="Google" id="ProtNLM"/>
    </source>
</evidence>
<dbReference type="EMBL" id="AMQQ01000017">
    <property type="protein sequence ID" value="EKJ95479.1"/>
    <property type="molecule type" value="Genomic_DNA"/>
</dbReference>
<dbReference type="InterPro" id="IPR012337">
    <property type="entry name" value="RNaseH-like_sf"/>
</dbReference>
<proteinExistence type="predicted"/>
<comment type="caution">
    <text evidence="1">The sequence shown here is derived from an EMBL/GenBank/DDBJ whole genome shotgun (WGS) entry which is preliminary data.</text>
</comment>
<organism evidence="1 2">
    <name type="scientific">Bradyrhizobium lupini HPC(L)</name>
    <dbReference type="NCBI Taxonomy" id="1229491"/>
    <lineage>
        <taxon>Bacteria</taxon>
        <taxon>Pseudomonadati</taxon>
        <taxon>Pseudomonadota</taxon>
        <taxon>Alphaproteobacteria</taxon>
        <taxon>Hyphomicrobiales</taxon>
        <taxon>Nitrobacteraceae</taxon>
        <taxon>Bradyrhizobium</taxon>
    </lineage>
</organism>
<name>A0ABN0HLW9_RHILU</name>
<evidence type="ECO:0000313" key="2">
    <source>
        <dbReference type="Proteomes" id="UP000017668"/>
    </source>
</evidence>
<reference evidence="1 2" key="1">
    <citation type="journal article" date="2013" name="Genome Announc.">
        <title>Genome Sequence of Rhizobium lupini HPC(L) Isolated from Saline Desert Soil, Kutch (Gujarat).</title>
        <authorList>
            <person name="Agarwal L."/>
            <person name="Purohit H.J."/>
        </authorList>
    </citation>
    <scope>NUCLEOTIDE SEQUENCE [LARGE SCALE GENOMIC DNA]</scope>
    <source>
        <strain evidence="2">HPC(L)</strain>
    </source>
</reference>
<accession>A0ABN0HLW9</accession>
<gene>
    <name evidence="1" type="ORF">C241_12740</name>
</gene>
<dbReference type="SUPFAM" id="SSF53098">
    <property type="entry name" value="Ribonuclease H-like"/>
    <property type="match status" value="1"/>
</dbReference>
<keyword evidence="2" id="KW-1185">Reference proteome</keyword>
<dbReference type="Proteomes" id="UP000017668">
    <property type="component" value="Unassembled WGS sequence"/>
</dbReference>
<protein>
    <recommendedName>
        <fullName evidence="3">Piwi domain-containing protein</fullName>
    </recommendedName>
</protein>
<evidence type="ECO:0000313" key="1">
    <source>
        <dbReference type="EMBL" id="EKJ95479.1"/>
    </source>
</evidence>
<dbReference type="Gene3D" id="3.30.420.10">
    <property type="entry name" value="Ribonuclease H-like superfamily/Ribonuclease H"/>
    <property type="match status" value="1"/>
</dbReference>